<keyword evidence="4" id="KW-1185">Reference proteome</keyword>
<sequence length="345" mass="37559">MARGARLQLVAGMLSVWWVKWRKGLGAGVAALAFLALGHASAAQDQVTIAGSTTLSIGSTETGRAMRLFIWTPEGAPPQGGYPVLYAFDGETSFGMLTDLARDLNAAGQRAGFDPVMIVAMAYPESDRSVESRVYDMTPAADHYDMPTRPNGKPWPPLGGGDAFLAMIEKEIKPAIESRFPVDPARQTLFGHSLGGLMVLHRMVTKPEAFVCYYASSPSLWFNGRSMIRDVERFLAERPSEAKPLTLQLSVGTAEQTLTDWDRLATNDPSRRKAWLEGNAMLSNARDLAARIGNRTTGSMRFDYREWAGRDHLSARAAASAAAIRMAIECEAGPVKPPQPKEDAE</sequence>
<evidence type="ECO:0000256" key="2">
    <source>
        <dbReference type="ARBA" id="ARBA00022801"/>
    </source>
</evidence>
<dbReference type="Proteomes" id="UP000281094">
    <property type="component" value="Unassembled WGS sequence"/>
</dbReference>
<evidence type="ECO:0000313" key="4">
    <source>
        <dbReference type="Proteomes" id="UP000281094"/>
    </source>
</evidence>
<evidence type="ECO:0000313" key="3">
    <source>
        <dbReference type="EMBL" id="RLQ86846.1"/>
    </source>
</evidence>
<dbReference type="Gene3D" id="3.40.50.1820">
    <property type="entry name" value="alpha/beta hydrolase"/>
    <property type="match status" value="1"/>
</dbReference>
<dbReference type="AlphaFoldDB" id="A0A3L7J8A3"/>
<dbReference type="PANTHER" id="PTHR40841">
    <property type="entry name" value="SIDEROPHORE TRIACETYLFUSARININE C ESTERASE"/>
    <property type="match status" value="1"/>
</dbReference>
<comment type="similarity">
    <text evidence="1">Belongs to the esterase D family.</text>
</comment>
<proteinExistence type="inferred from homology"/>
<dbReference type="InterPro" id="IPR052558">
    <property type="entry name" value="Siderophore_Hydrolase_D"/>
</dbReference>
<reference evidence="3 4" key="1">
    <citation type="submission" date="2018-10" db="EMBL/GenBank/DDBJ databases">
        <title>Notoacmeibacter sp. M2BS9Y-3-1, whole genome shotgun sequence.</title>
        <authorList>
            <person name="Tuo L."/>
        </authorList>
    </citation>
    <scope>NUCLEOTIDE SEQUENCE [LARGE SCALE GENOMIC DNA]</scope>
    <source>
        <strain evidence="3 4">M2BS9Y-3-1</strain>
    </source>
</reference>
<dbReference type="RefSeq" id="WP_121643815.1">
    <property type="nucleotide sequence ID" value="NZ_RCWN01000001.1"/>
</dbReference>
<organism evidence="3 4">
    <name type="scientific">Notoacmeibacter ruber</name>
    <dbReference type="NCBI Taxonomy" id="2670375"/>
    <lineage>
        <taxon>Bacteria</taxon>
        <taxon>Pseudomonadati</taxon>
        <taxon>Pseudomonadota</taxon>
        <taxon>Alphaproteobacteria</taxon>
        <taxon>Hyphomicrobiales</taxon>
        <taxon>Notoacmeibacteraceae</taxon>
        <taxon>Notoacmeibacter</taxon>
    </lineage>
</organism>
<dbReference type="InterPro" id="IPR029058">
    <property type="entry name" value="AB_hydrolase_fold"/>
</dbReference>
<evidence type="ECO:0000256" key="1">
    <source>
        <dbReference type="ARBA" id="ARBA00005622"/>
    </source>
</evidence>
<protein>
    <submittedName>
        <fullName evidence="3">Alpha/beta hydrolase</fullName>
    </submittedName>
</protein>
<dbReference type="EMBL" id="RCWN01000001">
    <property type="protein sequence ID" value="RLQ86846.1"/>
    <property type="molecule type" value="Genomic_DNA"/>
</dbReference>
<gene>
    <name evidence="3" type="ORF">D8780_00135</name>
</gene>
<dbReference type="SUPFAM" id="SSF53474">
    <property type="entry name" value="alpha/beta-Hydrolases"/>
    <property type="match status" value="1"/>
</dbReference>
<dbReference type="GO" id="GO:0016788">
    <property type="term" value="F:hydrolase activity, acting on ester bonds"/>
    <property type="evidence" value="ECO:0007669"/>
    <property type="project" value="TreeGrafter"/>
</dbReference>
<comment type="caution">
    <text evidence="3">The sequence shown here is derived from an EMBL/GenBank/DDBJ whole genome shotgun (WGS) entry which is preliminary data.</text>
</comment>
<dbReference type="PANTHER" id="PTHR40841:SF2">
    <property type="entry name" value="SIDEROPHORE-DEGRADING ESTERASE (EUROFUNG)"/>
    <property type="match status" value="1"/>
</dbReference>
<accession>A0A3L7J8A3</accession>
<dbReference type="Pfam" id="PF00756">
    <property type="entry name" value="Esterase"/>
    <property type="match status" value="1"/>
</dbReference>
<name>A0A3L7J8A3_9HYPH</name>
<keyword evidence="2 3" id="KW-0378">Hydrolase</keyword>
<dbReference type="InterPro" id="IPR000801">
    <property type="entry name" value="Esterase-like"/>
</dbReference>